<evidence type="ECO:0000313" key="2">
    <source>
        <dbReference type="EMBL" id="SDQ42956.1"/>
    </source>
</evidence>
<dbReference type="PANTHER" id="PTHR43265">
    <property type="entry name" value="ESTERASE ESTD"/>
    <property type="match status" value="1"/>
</dbReference>
<accession>A0A1H1AV07</accession>
<gene>
    <name evidence="2" type="ORF">SAMN04489742_1082</name>
</gene>
<organism evidence="2 3">
    <name type="scientific">Crystallibacter crystallopoietes</name>
    <dbReference type="NCBI Taxonomy" id="37928"/>
    <lineage>
        <taxon>Bacteria</taxon>
        <taxon>Bacillati</taxon>
        <taxon>Actinomycetota</taxon>
        <taxon>Actinomycetes</taxon>
        <taxon>Micrococcales</taxon>
        <taxon>Micrococcaceae</taxon>
        <taxon>Crystallibacter</taxon>
    </lineage>
</organism>
<evidence type="ECO:0000313" key="3">
    <source>
        <dbReference type="Proteomes" id="UP000181917"/>
    </source>
</evidence>
<dbReference type="RefSeq" id="WP_139186743.1">
    <property type="nucleotide sequence ID" value="NZ_CP018863.1"/>
</dbReference>
<dbReference type="EMBL" id="FNKH01000002">
    <property type="protein sequence ID" value="SDQ42956.1"/>
    <property type="molecule type" value="Genomic_DNA"/>
</dbReference>
<evidence type="ECO:0000259" key="1">
    <source>
        <dbReference type="Pfam" id="PF12146"/>
    </source>
</evidence>
<dbReference type="InterPro" id="IPR053145">
    <property type="entry name" value="AB_hydrolase_Est10"/>
</dbReference>
<proteinExistence type="predicted"/>
<dbReference type="SUPFAM" id="SSF53474">
    <property type="entry name" value="alpha/beta-Hydrolases"/>
    <property type="match status" value="1"/>
</dbReference>
<dbReference type="Proteomes" id="UP000181917">
    <property type="component" value="Unassembled WGS sequence"/>
</dbReference>
<dbReference type="InterPro" id="IPR029058">
    <property type="entry name" value="AB_hydrolase_fold"/>
</dbReference>
<dbReference type="OrthoDB" id="63034at2"/>
<dbReference type="Gene3D" id="3.40.50.1820">
    <property type="entry name" value="alpha/beta hydrolase"/>
    <property type="match status" value="1"/>
</dbReference>
<sequence length="435" mass="47196">MARLAVNNGAVLVKLSRGEKIAGLLTDLTIPAAAVEDVLVLKDGFAGVTGMRAPGLALPGRVRIGTWRGSRGKTFAVVHQGRPAVQLTLKDQKYRRVVVEVKNVEDATRQVREAAGLDESAAPVLEDATFRSDGLNLAGTWTLPATGPVMGLALLLPGSGEVDRNSDHRRMPLGVTRDLAEALALEGIASFGYDKRGVGASEGSFLAAGFHHNYDDAAAALELVARRSPELPVFVVGHSEGAFHTTALAARHRERVAGVVLLSASAHSGRETSQWQVGQIAGALPAFPRLVLKLLRTDLAKQQRKSMVKLHASDQDVLRMQGRRMNARWMREFLQFDPLPFLKQLDMPVLAISGGKDLQVNPADLEIIADVVPGPVETKCIPDLTHLLRRDPRTPMLSDYKRQIRERTDAEVLATVASWMRTQVLATDLPSSKKQ</sequence>
<protein>
    <recommendedName>
        <fullName evidence="1">Serine aminopeptidase S33 domain-containing protein</fullName>
    </recommendedName>
</protein>
<dbReference type="InterPro" id="IPR022742">
    <property type="entry name" value="Hydrolase_4"/>
</dbReference>
<feature type="domain" description="Serine aminopeptidase S33" evidence="1">
    <location>
        <begin position="175"/>
        <end position="392"/>
    </location>
</feature>
<dbReference type="AlphaFoldDB" id="A0A1H1AV07"/>
<name>A0A1H1AV07_9MICC</name>
<dbReference type="STRING" id="37928.SAMN04489742_1082"/>
<dbReference type="GO" id="GO:0052689">
    <property type="term" value="F:carboxylic ester hydrolase activity"/>
    <property type="evidence" value="ECO:0007669"/>
    <property type="project" value="TreeGrafter"/>
</dbReference>
<keyword evidence="3" id="KW-1185">Reference proteome</keyword>
<dbReference type="PANTHER" id="PTHR43265:SF1">
    <property type="entry name" value="ESTERASE ESTD"/>
    <property type="match status" value="1"/>
</dbReference>
<dbReference type="Pfam" id="PF12146">
    <property type="entry name" value="Hydrolase_4"/>
    <property type="match status" value="1"/>
</dbReference>
<reference evidence="2 3" key="1">
    <citation type="submission" date="2016-10" db="EMBL/GenBank/DDBJ databases">
        <authorList>
            <person name="de Groot N.N."/>
        </authorList>
    </citation>
    <scope>NUCLEOTIDE SEQUENCE [LARGE SCALE GENOMIC DNA]</scope>
    <source>
        <strain evidence="2 3">DSM 20117</strain>
    </source>
</reference>